<proteinExistence type="predicted"/>
<gene>
    <name evidence="2" type="ORF">CCMA1212_003154</name>
</gene>
<evidence type="ECO:0000313" key="3">
    <source>
        <dbReference type="Proteomes" id="UP001642720"/>
    </source>
</evidence>
<protein>
    <recommendedName>
        <fullName evidence="4">BTB domain-containing protein</fullName>
    </recommendedName>
</protein>
<evidence type="ECO:0000256" key="1">
    <source>
        <dbReference type="SAM" id="MobiDB-lite"/>
    </source>
</evidence>
<evidence type="ECO:0008006" key="4">
    <source>
        <dbReference type="Google" id="ProtNLM"/>
    </source>
</evidence>
<evidence type="ECO:0000313" key="2">
    <source>
        <dbReference type="EMBL" id="TFB05085.1"/>
    </source>
</evidence>
<organism evidence="2 3">
    <name type="scientific">Trichoderma ghanense</name>
    <dbReference type="NCBI Taxonomy" id="65468"/>
    <lineage>
        <taxon>Eukaryota</taxon>
        <taxon>Fungi</taxon>
        <taxon>Dikarya</taxon>
        <taxon>Ascomycota</taxon>
        <taxon>Pezizomycotina</taxon>
        <taxon>Sordariomycetes</taxon>
        <taxon>Hypocreomycetidae</taxon>
        <taxon>Hypocreales</taxon>
        <taxon>Hypocreaceae</taxon>
        <taxon>Trichoderma</taxon>
    </lineage>
</organism>
<feature type="compositionally biased region" description="Low complexity" evidence="1">
    <location>
        <begin position="80"/>
        <end position="98"/>
    </location>
</feature>
<comment type="caution">
    <text evidence="2">The sequence shown here is derived from an EMBL/GenBank/DDBJ whole genome shotgun (WGS) entry which is preliminary data.</text>
</comment>
<sequence length="554" mass="61625">MPSPRHSKTEPAAASPLPPAPGAGEEVPAGEADSSDEGIVSPHGDAEMEEASPAEASSPAGNSRLPPPPSAMPPPPGFFEEPSVASAPTEAPPSSAGEHPNPLGCSPVGPEHFPESLGLGHHYEAQDVRENDWDLPGAETAPSGYNDRPVTGHWMSGEFILVKVGGKPFRLPMRLLSKYPFWNALLYLEQPPQGWSMPGVDPDIFVVLMECVYSTSGLHGTEDGLNLLKLCYAYLLAGRWSMAHDRRKVRDTAYRYVVRKIFFFNPHLAEDRRHLHRGHFRYRSEELYRTWQLVRRYPSLERILSQGDLVALYTVTIPTWLWPDLAERFDDLFPQLVEASLERRMSSDQNAFQNWFLRFFRLAGYSDFGWLTREAADRFFGPLHLDDDGNPVPLQFRTEFAAARARNSALVNEYEVRRDQRQPVFPDTPAYAAGDAHPEEDVDAEGEAITDDDLDAEGGPNPGDDHDAEEDIDAEGEFIAEDDVLPGPSILTTPTKRSDPGRRSRGHPDDRVRFADESEVFVFEPYQGPSFVESTPAPSGSEDMDPMDCDPFVD</sequence>
<dbReference type="EMBL" id="PPTA01000003">
    <property type="protein sequence ID" value="TFB05085.1"/>
    <property type="molecule type" value="Genomic_DNA"/>
</dbReference>
<dbReference type="RefSeq" id="XP_073561286.1">
    <property type="nucleotide sequence ID" value="XM_073700510.1"/>
</dbReference>
<accession>A0ABY2HCH8</accession>
<dbReference type="GeneID" id="300574960"/>
<name>A0ABY2HCH8_9HYPO</name>
<dbReference type="Proteomes" id="UP001642720">
    <property type="component" value="Unassembled WGS sequence"/>
</dbReference>
<feature type="region of interest" description="Disordered" evidence="1">
    <location>
        <begin position="474"/>
        <end position="554"/>
    </location>
</feature>
<feature type="compositionally biased region" description="Acidic residues" evidence="1">
    <location>
        <begin position="542"/>
        <end position="554"/>
    </location>
</feature>
<feature type="compositionally biased region" description="Low complexity" evidence="1">
    <location>
        <begin position="22"/>
        <end position="32"/>
    </location>
</feature>
<feature type="compositionally biased region" description="Pro residues" evidence="1">
    <location>
        <begin position="65"/>
        <end position="77"/>
    </location>
</feature>
<reference evidence="2 3" key="1">
    <citation type="submission" date="2018-01" db="EMBL/GenBank/DDBJ databases">
        <title>Genome characterization of the sugarcane-associated fungus Trichoderma ghanense CCMA-1212 and their application in lignocelulose bioconversion.</title>
        <authorList>
            <person name="Steindorff A.S."/>
            <person name="Mendes T.D."/>
            <person name="Vilela E.S.D."/>
            <person name="Rodrigues D.S."/>
            <person name="Formighieri E.F."/>
            <person name="Melo I.S."/>
            <person name="Favaro L.C.L."/>
        </authorList>
    </citation>
    <scope>NUCLEOTIDE SEQUENCE [LARGE SCALE GENOMIC DNA]</scope>
    <source>
        <strain evidence="2 3">CCMA-1212</strain>
    </source>
</reference>
<feature type="region of interest" description="Disordered" evidence="1">
    <location>
        <begin position="1"/>
        <end position="118"/>
    </location>
</feature>
<feature type="compositionally biased region" description="Acidic residues" evidence="1">
    <location>
        <begin position="474"/>
        <end position="484"/>
    </location>
</feature>
<keyword evidence="3" id="KW-1185">Reference proteome</keyword>
<feature type="compositionally biased region" description="Basic and acidic residues" evidence="1">
    <location>
        <begin position="496"/>
        <end position="516"/>
    </location>
</feature>
<feature type="region of interest" description="Disordered" evidence="1">
    <location>
        <begin position="416"/>
        <end position="445"/>
    </location>
</feature>